<proteinExistence type="inferred from homology"/>
<dbReference type="PANTHER" id="PTHR43095">
    <property type="entry name" value="SUGAR KINASE"/>
    <property type="match status" value="1"/>
</dbReference>
<dbReference type="InterPro" id="IPR050406">
    <property type="entry name" value="FGGY_Carb_Kinase"/>
</dbReference>
<evidence type="ECO:0000256" key="2">
    <source>
        <dbReference type="ARBA" id="ARBA00022679"/>
    </source>
</evidence>
<evidence type="ECO:0000313" key="6">
    <source>
        <dbReference type="EMBL" id="NER10339.1"/>
    </source>
</evidence>
<reference evidence="6 7" key="1">
    <citation type="submission" date="2020-01" db="EMBL/GenBank/DDBJ databases">
        <title>Muriicola jejuensis KCTC 22299.</title>
        <authorList>
            <person name="Wang G."/>
        </authorList>
    </citation>
    <scope>NUCLEOTIDE SEQUENCE [LARGE SCALE GENOMIC DNA]</scope>
    <source>
        <strain evidence="6 7">KCTC 22299</strain>
    </source>
</reference>
<evidence type="ECO:0000259" key="5">
    <source>
        <dbReference type="Pfam" id="PF02782"/>
    </source>
</evidence>
<dbReference type="PANTHER" id="PTHR43095:SF5">
    <property type="entry name" value="XYLULOSE KINASE"/>
    <property type="match status" value="1"/>
</dbReference>
<dbReference type="Proteomes" id="UP000468443">
    <property type="component" value="Unassembled WGS sequence"/>
</dbReference>
<dbReference type="InterPro" id="IPR043129">
    <property type="entry name" value="ATPase_NBD"/>
</dbReference>
<dbReference type="RefSeq" id="WP_163692350.1">
    <property type="nucleotide sequence ID" value="NZ_FXTW01000001.1"/>
</dbReference>
<feature type="domain" description="Carbohydrate kinase FGGY N-terminal" evidence="4">
    <location>
        <begin position="2"/>
        <end position="245"/>
    </location>
</feature>
<dbReference type="EMBL" id="JAABOP010000001">
    <property type="protein sequence ID" value="NER10339.1"/>
    <property type="molecule type" value="Genomic_DNA"/>
</dbReference>
<protein>
    <submittedName>
        <fullName evidence="6">Carbohydrate kinase</fullName>
    </submittedName>
</protein>
<dbReference type="CDD" id="cd07809">
    <property type="entry name" value="ASKHA_NBD_FGGY_BaXK-like"/>
    <property type="match status" value="1"/>
</dbReference>
<keyword evidence="3 6" id="KW-0418">Kinase</keyword>
<dbReference type="InterPro" id="IPR000577">
    <property type="entry name" value="Carb_kinase_FGGY"/>
</dbReference>
<organism evidence="6 7">
    <name type="scientific">Muriicola jejuensis</name>
    <dbReference type="NCBI Taxonomy" id="504488"/>
    <lineage>
        <taxon>Bacteria</taxon>
        <taxon>Pseudomonadati</taxon>
        <taxon>Bacteroidota</taxon>
        <taxon>Flavobacteriia</taxon>
        <taxon>Flavobacteriales</taxon>
        <taxon>Flavobacteriaceae</taxon>
        <taxon>Muriicola</taxon>
    </lineage>
</organism>
<dbReference type="Pfam" id="PF00370">
    <property type="entry name" value="FGGY_N"/>
    <property type="match status" value="1"/>
</dbReference>
<keyword evidence="2" id="KW-0808">Transferase</keyword>
<dbReference type="AlphaFoldDB" id="A0A6P0UEN6"/>
<dbReference type="PIRSF" id="PIRSF000538">
    <property type="entry name" value="GlpK"/>
    <property type="match status" value="1"/>
</dbReference>
<dbReference type="InterPro" id="IPR018485">
    <property type="entry name" value="FGGY_C"/>
</dbReference>
<evidence type="ECO:0000313" key="7">
    <source>
        <dbReference type="Proteomes" id="UP000468443"/>
    </source>
</evidence>
<sequence length="491" mass="54238">MYYLGYDIGSSSVKAAIVECHTGRVLGLRKEPEEEMTILSPYSGWAEQNPEDWWIHIVHATQNLLQAHKIDPQRITGIGIAYQMHGLVLLDAQGKLLRNAIIWCDSRAVSIGDKALQDLGQDLCAHSLLNAPGNLTISKLKWVKDNEPDLYAKVRYVLLPGDYIAYKLTNTINTTIPGLSEGIFWDYQKGEVASWLMEHLGLKTESLPPLVPTFGQQGKVSRNASENVGLAEGTPVLYRAGDQPNNALTLSVLNPGEVAMTCGTSGVTYAIVDHMNGEEISRINTFAHVTYTRKTPVLGKLICLNGAGILYRWLRDNLDIESYEEMNRLAESVPVGSDGLLILPFGNGSERLLFNKDLGARIIHLNLNRHTKAHMCRAALEGIAFAFVYGIELLMDEGLKPEVFRAGFDNLFQSAVFSSTISTLIGHPIELYNATGAVGAARACIIPEKGITNYSRLLTDNDHRETVYPLQEPSQVRDAYTAWKSTLVNEL</sequence>
<comment type="similarity">
    <text evidence="1">Belongs to the FGGY kinase family.</text>
</comment>
<feature type="domain" description="Carbohydrate kinase FGGY C-terminal" evidence="5">
    <location>
        <begin position="259"/>
        <end position="441"/>
    </location>
</feature>
<evidence type="ECO:0000259" key="4">
    <source>
        <dbReference type="Pfam" id="PF00370"/>
    </source>
</evidence>
<evidence type="ECO:0000256" key="3">
    <source>
        <dbReference type="ARBA" id="ARBA00022777"/>
    </source>
</evidence>
<dbReference type="SUPFAM" id="SSF53067">
    <property type="entry name" value="Actin-like ATPase domain"/>
    <property type="match status" value="2"/>
</dbReference>
<dbReference type="InterPro" id="IPR018484">
    <property type="entry name" value="FGGY_N"/>
</dbReference>
<dbReference type="Gene3D" id="3.30.420.40">
    <property type="match status" value="2"/>
</dbReference>
<dbReference type="GO" id="GO:0005975">
    <property type="term" value="P:carbohydrate metabolic process"/>
    <property type="evidence" value="ECO:0007669"/>
    <property type="project" value="InterPro"/>
</dbReference>
<gene>
    <name evidence="6" type="ORF">GWK09_07410</name>
</gene>
<dbReference type="GO" id="GO:0016301">
    <property type="term" value="F:kinase activity"/>
    <property type="evidence" value="ECO:0007669"/>
    <property type="project" value="UniProtKB-KW"/>
</dbReference>
<evidence type="ECO:0000256" key="1">
    <source>
        <dbReference type="ARBA" id="ARBA00009156"/>
    </source>
</evidence>
<dbReference type="Pfam" id="PF02782">
    <property type="entry name" value="FGGY_C"/>
    <property type="match status" value="1"/>
</dbReference>
<accession>A0A6P0UEN6</accession>
<name>A0A6P0UEN6_9FLAO</name>
<comment type="caution">
    <text evidence="6">The sequence shown here is derived from an EMBL/GenBank/DDBJ whole genome shotgun (WGS) entry which is preliminary data.</text>
</comment>
<keyword evidence="7" id="KW-1185">Reference proteome</keyword>